<dbReference type="SMART" id="SM00327">
    <property type="entry name" value="VWA"/>
    <property type="match status" value="1"/>
</dbReference>
<keyword evidence="10" id="KW-0677">Repeat</keyword>
<dbReference type="PANTHER" id="PTHR46393:SF6">
    <property type="entry name" value="COMPLEMENT C2-RELATED"/>
    <property type="match status" value="1"/>
</dbReference>
<dbReference type="InterPro" id="IPR036465">
    <property type="entry name" value="vWFA_dom_sf"/>
</dbReference>
<reference evidence="22" key="2">
    <citation type="submission" date="2025-08" db="UniProtKB">
        <authorList>
            <consortium name="Ensembl"/>
        </authorList>
    </citation>
    <scope>IDENTIFICATION</scope>
</reference>
<dbReference type="Pfam" id="PF00089">
    <property type="entry name" value="Trypsin"/>
    <property type="match status" value="1"/>
</dbReference>
<dbReference type="InterPro" id="IPR011360">
    <property type="entry name" value="Compl_C2_B"/>
</dbReference>
<evidence type="ECO:0000256" key="11">
    <source>
        <dbReference type="ARBA" id="ARBA00022801"/>
    </source>
</evidence>
<accession>A0A671VDU1</accession>
<dbReference type="GO" id="GO:0045087">
    <property type="term" value="P:innate immune response"/>
    <property type="evidence" value="ECO:0007669"/>
    <property type="project" value="UniProtKB-KW"/>
</dbReference>
<dbReference type="GO" id="GO:0006508">
    <property type="term" value="P:proteolysis"/>
    <property type="evidence" value="ECO:0007669"/>
    <property type="project" value="UniProtKB-KW"/>
</dbReference>
<comment type="cofactor">
    <cofactor evidence="2">
        <name>Mg(2+)</name>
        <dbReference type="ChEBI" id="CHEBI:18420"/>
    </cofactor>
</comment>
<dbReference type="PROSITE" id="PS50234">
    <property type="entry name" value="VWFA"/>
    <property type="match status" value="1"/>
</dbReference>
<dbReference type="InterPro" id="IPR018114">
    <property type="entry name" value="TRYPSIN_HIS"/>
</dbReference>
<evidence type="ECO:0000259" key="21">
    <source>
        <dbReference type="PROSITE" id="PS50923"/>
    </source>
</evidence>
<evidence type="ECO:0000256" key="1">
    <source>
        <dbReference type="ARBA" id="ARBA00001936"/>
    </source>
</evidence>
<feature type="domain" description="Peptidase S1" evidence="20">
    <location>
        <begin position="447"/>
        <end position="738"/>
    </location>
</feature>
<dbReference type="SUPFAM" id="SSF50494">
    <property type="entry name" value="Trypsin-like serine proteases"/>
    <property type="match status" value="1"/>
</dbReference>
<evidence type="ECO:0000256" key="15">
    <source>
        <dbReference type="ARBA" id="ARBA00023180"/>
    </source>
</evidence>
<keyword evidence="11" id="KW-0378">Hydrolase</keyword>
<sequence>MGFSVPWSWLIALSFLLCMGGEVRCDCTETNMQIEGGHYKLTKQLRAGSMLVYNCPVGYYPHPAMTSLCQPNGSWKPAPKRFSPQRCRLVECPDPSVLEYGNVSPPQEKYFVDNETTYECYSGYTMRGSTKRICLPSGKWSGSTPICSRDSGDHCADPGIPAGASRTGNMFGNGGTVRYSCNGNLFLMGSKERVCQENGQWSGNEPACYYKHTYDTSLEVSEEFGSSIKNTLTILEPTGGIEAGRKIAVSKNGSLNIYIAVDISESIEEHHINSSRAAIKTLITKISSFTVAPNYEILFYNCDIYEVVNILDFWDGTVPLSSVVRVLENFAVGGESNGIRDTFLERMTMIKMRVGEEDFKEHRHVLIVFTDGAYNMGEPAPTVAKIKDIVYHENNLSCHIYFTDIYIFAIGEEIFDEDLRPLTAGEDGKHYFRMKDITDLHETFDDIINEEDVKGLCGLHKDYDMGTKDSKRKRYPWVAFVIVQKDGISKKCLGSLVSPDFVLTAAHCLPFGTIPEHVTVEIDDGQGRVKKVKMFKIHERYNVNAKVHERVSEFYDYDVALIQLAKPVEISAAARPICIPCTKETSQALKLVGASTCEQQEKLLLKNHLESLSFLTRTSNLVDEKTVLAKLGDNRGECISHALDAEGIDTDDPEVAVTENFLCTGGRNPQRDHIACRGDAGGAVFKNYALRTIQVALVSWGNKDLCKTTSGLVESDDTSRDFHINLFKVVPFLKSVLGNDNQDEYAPLQFLES</sequence>
<dbReference type="Pfam" id="PF00092">
    <property type="entry name" value="VWA"/>
    <property type="match status" value="1"/>
</dbReference>
<dbReference type="InterPro" id="IPR035976">
    <property type="entry name" value="Sushi/SCR/CCP_sf"/>
</dbReference>
<dbReference type="InterPro" id="IPR001254">
    <property type="entry name" value="Trypsin_dom"/>
</dbReference>
<dbReference type="InterPro" id="IPR043504">
    <property type="entry name" value="Peptidase_S1_PA_chymotrypsin"/>
</dbReference>
<dbReference type="InterPro" id="IPR009003">
    <property type="entry name" value="Peptidase_S1_PA"/>
</dbReference>
<dbReference type="Gene3D" id="3.40.50.410">
    <property type="entry name" value="von Willebrand factor, type A domain"/>
    <property type="match status" value="1"/>
</dbReference>
<reference evidence="22" key="3">
    <citation type="submission" date="2025-09" db="UniProtKB">
        <authorList>
            <consortium name="Ensembl"/>
        </authorList>
    </citation>
    <scope>IDENTIFICATION</scope>
</reference>
<dbReference type="SUPFAM" id="SSF57535">
    <property type="entry name" value="Complement control module/SCR domain"/>
    <property type="match status" value="3"/>
</dbReference>
<evidence type="ECO:0000256" key="6">
    <source>
        <dbReference type="ARBA" id="ARBA00022588"/>
    </source>
</evidence>
<dbReference type="CDD" id="cd00033">
    <property type="entry name" value="CCP"/>
    <property type="match status" value="3"/>
</dbReference>
<comment type="caution">
    <text evidence="17">Lacks conserved residue(s) required for the propagation of feature annotation.</text>
</comment>
<dbReference type="CDD" id="cd00190">
    <property type="entry name" value="Tryp_SPc"/>
    <property type="match status" value="1"/>
</dbReference>
<comment type="subcellular location">
    <subcellularLocation>
        <location evidence="3">Cell surface</location>
    </subcellularLocation>
    <subcellularLocation>
        <location evidence="4">Secreted</location>
    </subcellularLocation>
</comment>
<feature type="domain" description="Sushi" evidence="21">
    <location>
        <begin position="23"/>
        <end position="89"/>
    </location>
</feature>
<dbReference type="PROSITE" id="PS50240">
    <property type="entry name" value="TRYPSIN_DOM"/>
    <property type="match status" value="1"/>
</dbReference>
<gene>
    <name evidence="22" type="primary">LOC115594248</name>
</gene>
<dbReference type="SUPFAM" id="SSF53300">
    <property type="entry name" value="vWA-like"/>
    <property type="match status" value="1"/>
</dbReference>
<evidence type="ECO:0000256" key="13">
    <source>
        <dbReference type="ARBA" id="ARBA00022859"/>
    </source>
</evidence>
<evidence type="ECO:0000256" key="17">
    <source>
        <dbReference type="PROSITE-ProRule" id="PRU00302"/>
    </source>
</evidence>
<keyword evidence="12" id="KW-0720">Serine protease</keyword>
<evidence type="ECO:0000256" key="3">
    <source>
        <dbReference type="ARBA" id="ARBA00004241"/>
    </source>
</evidence>
<evidence type="ECO:0000256" key="10">
    <source>
        <dbReference type="ARBA" id="ARBA00022737"/>
    </source>
</evidence>
<dbReference type="AlphaFoldDB" id="A0A671VDU1"/>
<keyword evidence="5" id="KW-0964">Secreted</keyword>
<keyword evidence="6" id="KW-0399">Innate immunity</keyword>
<keyword evidence="14 17" id="KW-1015">Disulfide bond</keyword>
<keyword evidence="15" id="KW-0325">Glycoprotein</keyword>
<feature type="domain" description="VWFA" evidence="19">
    <location>
        <begin position="256"/>
        <end position="447"/>
    </location>
</feature>
<keyword evidence="13" id="KW-0391">Immunity</keyword>
<comment type="cofactor">
    <cofactor evidence="1">
        <name>Mn(2+)</name>
        <dbReference type="ChEBI" id="CHEBI:29035"/>
    </cofactor>
</comment>
<dbReference type="InterPro" id="IPR002035">
    <property type="entry name" value="VWF_A"/>
</dbReference>
<dbReference type="PANTHER" id="PTHR46393">
    <property type="entry name" value="SUSHI DOMAIN-CONTAINING PROTEIN"/>
    <property type="match status" value="1"/>
</dbReference>
<evidence type="ECO:0000256" key="12">
    <source>
        <dbReference type="ARBA" id="ARBA00022825"/>
    </source>
</evidence>
<evidence type="ECO:0000313" key="23">
    <source>
        <dbReference type="Proteomes" id="UP000472265"/>
    </source>
</evidence>
<reference evidence="22" key="1">
    <citation type="submission" date="2021-04" db="EMBL/GenBank/DDBJ databases">
        <authorList>
            <consortium name="Wellcome Sanger Institute Data Sharing"/>
        </authorList>
    </citation>
    <scope>NUCLEOTIDE SEQUENCE [LARGE SCALE GENOMIC DNA]</scope>
</reference>
<feature type="domain" description="Sushi" evidence="21">
    <location>
        <begin position="90"/>
        <end position="149"/>
    </location>
</feature>
<evidence type="ECO:0000259" key="20">
    <source>
        <dbReference type="PROSITE" id="PS50240"/>
    </source>
</evidence>
<evidence type="ECO:0000256" key="14">
    <source>
        <dbReference type="ARBA" id="ARBA00023157"/>
    </source>
</evidence>
<dbReference type="GeneTree" id="ENSGT00940000165141"/>
<dbReference type="SMART" id="SM00020">
    <property type="entry name" value="Tryp_SPc"/>
    <property type="match status" value="1"/>
</dbReference>
<dbReference type="Ensembl" id="ENSSAUT00010025938.1">
    <property type="protein sequence ID" value="ENSSAUP00010024560.1"/>
    <property type="gene ID" value="ENSSAUG00010010695.1"/>
</dbReference>
<dbReference type="Gene3D" id="2.10.70.10">
    <property type="entry name" value="Complement Module, domain 1"/>
    <property type="match status" value="3"/>
</dbReference>
<feature type="disulfide bond" evidence="17">
    <location>
        <begin position="181"/>
        <end position="208"/>
    </location>
</feature>
<evidence type="ECO:0000256" key="8">
    <source>
        <dbReference type="ARBA" id="ARBA00022670"/>
    </source>
</evidence>
<evidence type="ECO:0000256" key="18">
    <source>
        <dbReference type="SAM" id="SignalP"/>
    </source>
</evidence>
<proteinExistence type="predicted"/>
<dbReference type="PRINTS" id="PR00722">
    <property type="entry name" value="CHYMOTRYPSIN"/>
</dbReference>
<evidence type="ECO:0000256" key="7">
    <source>
        <dbReference type="ARBA" id="ARBA00022659"/>
    </source>
</evidence>
<dbReference type="InterPro" id="IPR001314">
    <property type="entry name" value="Peptidase_S1A"/>
</dbReference>
<evidence type="ECO:0000259" key="19">
    <source>
        <dbReference type="PROSITE" id="PS50234"/>
    </source>
</evidence>
<feature type="domain" description="Sushi" evidence="21">
    <location>
        <begin position="153"/>
        <end position="210"/>
    </location>
</feature>
<name>A0A671VDU1_SPAAU</name>
<keyword evidence="9 18" id="KW-0732">Signal</keyword>
<evidence type="ECO:0000256" key="5">
    <source>
        <dbReference type="ARBA" id="ARBA00022525"/>
    </source>
</evidence>
<evidence type="ECO:0000256" key="16">
    <source>
        <dbReference type="ARBA" id="ARBA00029636"/>
    </source>
</evidence>
<dbReference type="Pfam" id="PF00084">
    <property type="entry name" value="Sushi"/>
    <property type="match status" value="3"/>
</dbReference>
<keyword evidence="7 17" id="KW-0768">Sushi</keyword>
<dbReference type="PROSITE" id="PS00134">
    <property type="entry name" value="TRYPSIN_HIS"/>
    <property type="match status" value="1"/>
</dbReference>
<feature type="disulfide bond" evidence="17">
    <location>
        <begin position="120"/>
        <end position="147"/>
    </location>
</feature>
<dbReference type="PROSITE" id="PS50923">
    <property type="entry name" value="SUSHI"/>
    <property type="match status" value="3"/>
</dbReference>
<evidence type="ECO:0000256" key="9">
    <source>
        <dbReference type="ARBA" id="ARBA00022729"/>
    </source>
</evidence>
<keyword evidence="8" id="KW-0645">Protease</keyword>
<dbReference type="SMART" id="SM00032">
    <property type="entry name" value="CCP"/>
    <property type="match status" value="3"/>
</dbReference>
<protein>
    <recommendedName>
        <fullName evidence="16">C3/C5 convertase</fullName>
    </recommendedName>
</protein>
<dbReference type="GO" id="GO:0070062">
    <property type="term" value="C:extracellular exosome"/>
    <property type="evidence" value="ECO:0007669"/>
    <property type="project" value="TreeGrafter"/>
</dbReference>
<dbReference type="Proteomes" id="UP000472265">
    <property type="component" value="Chromosome 13"/>
</dbReference>
<organism evidence="22 23">
    <name type="scientific">Sparus aurata</name>
    <name type="common">Gilthead sea bream</name>
    <dbReference type="NCBI Taxonomy" id="8175"/>
    <lineage>
        <taxon>Eukaryota</taxon>
        <taxon>Metazoa</taxon>
        <taxon>Chordata</taxon>
        <taxon>Craniata</taxon>
        <taxon>Vertebrata</taxon>
        <taxon>Euteleostomi</taxon>
        <taxon>Actinopterygii</taxon>
        <taxon>Neopterygii</taxon>
        <taxon>Teleostei</taxon>
        <taxon>Neoteleostei</taxon>
        <taxon>Acanthomorphata</taxon>
        <taxon>Eupercaria</taxon>
        <taxon>Spariformes</taxon>
        <taxon>Sparidae</taxon>
        <taxon>Sparus</taxon>
    </lineage>
</organism>
<evidence type="ECO:0000313" key="22">
    <source>
        <dbReference type="Ensembl" id="ENSSAUP00010024560.1"/>
    </source>
</evidence>
<dbReference type="InterPro" id="IPR000436">
    <property type="entry name" value="Sushi_SCR_CCP_dom"/>
</dbReference>
<dbReference type="GO" id="GO:0009986">
    <property type="term" value="C:cell surface"/>
    <property type="evidence" value="ECO:0007669"/>
    <property type="project" value="UniProtKB-SubCell"/>
</dbReference>
<keyword evidence="23" id="KW-1185">Reference proteome</keyword>
<dbReference type="PIRSF" id="PIRSF001154">
    <property type="entry name" value="Compl_C2_B"/>
    <property type="match status" value="1"/>
</dbReference>
<evidence type="ECO:0000256" key="4">
    <source>
        <dbReference type="ARBA" id="ARBA00004613"/>
    </source>
</evidence>
<feature type="chain" id="PRO_5025678643" description="C3/C5 convertase" evidence="18">
    <location>
        <begin position="26"/>
        <end position="753"/>
    </location>
</feature>
<dbReference type="GO" id="GO:0006956">
    <property type="term" value="P:complement activation"/>
    <property type="evidence" value="ECO:0007669"/>
    <property type="project" value="InterPro"/>
</dbReference>
<dbReference type="GO" id="GO:0004252">
    <property type="term" value="F:serine-type endopeptidase activity"/>
    <property type="evidence" value="ECO:0007669"/>
    <property type="project" value="InterPro"/>
</dbReference>
<feature type="signal peptide" evidence="18">
    <location>
        <begin position="1"/>
        <end position="25"/>
    </location>
</feature>
<dbReference type="GO" id="GO:0009617">
    <property type="term" value="P:response to bacterium"/>
    <property type="evidence" value="ECO:0007669"/>
    <property type="project" value="TreeGrafter"/>
</dbReference>
<dbReference type="Gene3D" id="2.40.10.10">
    <property type="entry name" value="Trypsin-like serine proteases"/>
    <property type="match status" value="2"/>
</dbReference>
<evidence type="ECO:0000256" key="2">
    <source>
        <dbReference type="ARBA" id="ARBA00001946"/>
    </source>
</evidence>